<dbReference type="InterPro" id="IPR036259">
    <property type="entry name" value="MFS_trans_sf"/>
</dbReference>
<evidence type="ECO:0000256" key="5">
    <source>
        <dbReference type="ARBA" id="ARBA00023136"/>
    </source>
</evidence>
<protein>
    <submittedName>
        <fullName evidence="10">Major facilitator superfamily,Major facilitator superfamily domain</fullName>
    </submittedName>
</protein>
<dbReference type="Pfam" id="PF07690">
    <property type="entry name" value="MFS_1"/>
    <property type="match status" value="1"/>
</dbReference>
<feature type="transmembrane region" description="Helical" evidence="8">
    <location>
        <begin position="425"/>
        <end position="447"/>
    </location>
</feature>
<name>A0A5E4N4Z1_9HEMI</name>
<proteinExistence type="inferred from homology"/>
<dbReference type="OrthoDB" id="3639251at2759"/>
<feature type="transmembrane region" description="Helical" evidence="8">
    <location>
        <begin position="134"/>
        <end position="153"/>
    </location>
</feature>
<feature type="transmembrane region" description="Helical" evidence="8">
    <location>
        <begin position="257"/>
        <end position="275"/>
    </location>
</feature>
<feature type="transmembrane region" description="Helical" evidence="8">
    <location>
        <begin position="365"/>
        <end position="387"/>
    </location>
</feature>
<evidence type="ECO:0000256" key="1">
    <source>
        <dbReference type="ARBA" id="ARBA00004141"/>
    </source>
</evidence>
<evidence type="ECO:0000256" key="8">
    <source>
        <dbReference type="SAM" id="Phobius"/>
    </source>
</evidence>
<reference evidence="10 11" key="1">
    <citation type="submission" date="2019-08" db="EMBL/GenBank/DDBJ databases">
        <authorList>
            <person name="Alioto T."/>
            <person name="Alioto T."/>
            <person name="Gomez Garrido J."/>
        </authorList>
    </citation>
    <scope>NUCLEOTIDE SEQUENCE [LARGE SCALE GENOMIC DNA]</scope>
</reference>
<feature type="region of interest" description="Disordered" evidence="7">
    <location>
        <begin position="284"/>
        <end position="312"/>
    </location>
</feature>
<dbReference type="InterPro" id="IPR020846">
    <property type="entry name" value="MFS_dom"/>
</dbReference>
<dbReference type="EMBL" id="CABPRJ010001897">
    <property type="protein sequence ID" value="VVC39723.1"/>
    <property type="molecule type" value="Genomic_DNA"/>
</dbReference>
<feature type="transmembrane region" description="Helical" evidence="8">
    <location>
        <begin position="459"/>
        <end position="477"/>
    </location>
</feature>
<dbReference type="PROSITE" id="PS50850">
    <property type="entry name" value="MFS"/>
    <property type="match status" value="1"/>
</dbReference>
<feature type="transmembrane region" description="Helical" evidence="8">
    <location>
        <begin position="223"/>
        <end position="245"/>
    </location>
</feature>
<feature type="transmembrane region" description="Helical" evidence="8">
    <location>
        <begin position="40"/>
        <end position="57"/>
    </location>
</feature>
<dbReference type="SUPFAM" id="SSF103473">
    <property type="entry name" value="MFS general substrate transporter"/>
    <property type="match status" value="1"/>
</dbReference>
<dbReference type="GO" id="GO:0022857">
    <property type="term" value="F:transmembrane transporter activity"/>
    <property type="evidence" value="ECO:0007669"/>
    <property type="project" value="InterPro"/>
</dbReference>
<feature type="domain" description="Major facilitator superfamily (MFS) profile" evidence="9">
    <location>
        <begin position="46"/>
        <end position="519"/>
    </location>
</feature>
<keyword evidence="4 8" id="KW-1133">Transmembrane helix</keyword>
<keyword evidence="3 8" id="KW-0812">Transmembrane</keyword>
<evidence type="ECO:0000259" key="9">
    <source>
        <dbReference type="PROSITE" id="PS50850"/>
    </source>
</evidence>
<gene>
    <name evidence="10" type="ORF">CINCED_3A008572</name>
</gene>
<keyword evidence="5 8" id="KW-0472">Membrane</keyword>
<dbReference type="AlphaFoldDB" id="A0A5E4N4Z1"/>
<keyword evidence="2" id="KW-0813">Transport</keyword>
<dbReference type="Proteomes" id="UP000325440">
    <property type="component" value="Unassembled WGS sequence"/>
</dbReference>
<dbReference type="CDD" id="cd17328">
    <property type="entry name" value="MFS_spinster_like"/>
    <property type="match status" value="1"/>
</dbReference>
<evidence type="ECO:0000256" key="7">
    <source>
        <dbReference type="SAM" id="MobiDB-lite"/>
    </source>
</evidence>
<dbReference type="GO" id="GO:0016020">
    <property type="term" value="C:membrane"/>
    <property type="evidence" value="ECO:0007669"/>
    <property type="project" value="UniProtKB-SubCell"/>
</dbReference>
<feature type="transmembrane region" description="Helical" evidence="8">
    <location>
        <begin position="489"/>
        <end position="511"/>
    </location>
</feature>
<dbReference type="Gene3D" id="1.20.1250.20">
    <property type="entry name" value="MFS general substrate transporter like domains"/>
    <property type="match status" value="1"/>
</dbReference>
<dbReference type="InterPro" id="IPR044770">
    <property type="entry name" value="MFS_spinster-like"/>
</dbReference>
<dbReference type="PANTHER" id="PTHR23505:SF96">
    <property type="entry name" value="LP14756P"/>
    <property type="match status" value="1"/>
</dbReference>
<evidence type="ECO:0000256" key="6">
    <source>
        <dbReference type="ARBA" id="ARBA00024338"/>
    </source>
</evidence>
<comment type="subcellular location">
    <subcellularLocation>
        <location evidence="1">Membrane</location>
        <topology evidence="1">Multi-pass membrane protein</topology>
    </subcellularLocation>
</comment>
<feature type="transmembrane region" description="Helical" evidence="8">
    <location>
        <begin position="399"/>
        <end position="419"/>
    </location>
</feature>
<sequence length="552" mass="60694">MPVRYLRDLCRYERYRSSRTPPINDKHATVMHSYIKKLGFLYKTYVLTILTLGYLTSEMGHFLIGVTSKATARDVHYGDIKCQLLGHLAESEVFNSTLHERCDSSPDQQSCELLVLEDGKPYCEWNYNGLGFQYQLLAGPAFIAVYSIVGVFFGMAADKFNRVRLLTLCTVISASAIGLIGMATSYWHLILLRIMLAVGEAGTNPLSTGILSDLFSEEKRGLVMAIFNWGIYAGIGLAFPVGRYVTEMNVGGLGWRVPYYMSGMIGLIVAALAITTMTEPKRTAISEEADGDSEPSRPRPVQNGNGAHAPVAESAEKTSIWKVLFQPKILILCIAASIRHTGGFCFAYNADLFYRDIFPGKDLGWSLFVVTFLVGSIGVVIGGVTSDSIVKKYGIRSRVAVLAISQLIATPFAYGSIYLGPTGAMVTLAISYLFAEMWFGILFAILVESVPMSVRSTTVGAFLFWMNNFGGNVPMFVEPVRKAYDYKTALAIFYAGFYLLSSLMFGTTVLFMGKKKSKKTNVHTLAGIENGGFKNTELENGPKGFPSLENHL</sequence>
<evidence type="ECO:0000256" key="3">
    <source>
        <dbReference type="ARBA" id="ARBA00022692"/>
    </source>
</evidence>
<dbReference type="InterPro" id="IPR011701">
    <property type="entry name" value="MFS"/>
</dbReference>
<evidence type="ECO:0000313" key="10">
    <source>
        <dbReference type="EMBL" id="VVC39723.1"/>
    </source>
</evidence>
<keyword evidence="11" id="KW-1185">Reference proteome</keyword>
<comment type="similarity">
    <text evidence="6">Belongs to the major facilitator superfamily. Spinster (TC 2.A.1.49) family.</text>
</comment>
<accession>A0A5E4N4Z1</accession>
<evidence type="ECO:0000313" key="11">
    <source>
        <dbReference type="Proteomes" id="UP000325440"/>
    </source>
</evidence>
<feature type="transmembrane region" description="Helical" evidence="8">
    <location>
        <begin position="165"/>
        <end position="184"/>
    </location>
</feature>
<dbReference type="PANTHER" id="PTHR23505">
    <property type="entry name" value="SPINSTER"/>
    <property type="match status" value="1"/>
</dbReference>
<evidence type="ECO:0000256" key="4">
    <source>
        <dbReference type="ARBA" id="ARBA00022989"/>
    </source>
</evidence>
<organism evidence="10 11">
    <name type="scientific">Cinara cedri</name>
    <dbReference type="NCBI Taxonomy" id="506608"/>
    <lineage>
        <taxon>Eukaryota</taxon>
        <taxon>Metazoa</taxon>
        <taxon>Ecdysozoa</taxon>
        <taxon>Arthropoda</taxon>
        <taxon>Hexapoda</taxon>
        <taxon>Insecta</taxon>
        <taxon>Pterygota</taxon>
        <taxon>Neoptera</taxon>
        <taxon>Paraneoptera</taxon>
        <taxon>Hemiptera</taxon>
        <taxon>Sternorrhyncha</taxon>
        <taxon>Aphidomorpha</taxon>
        <taxon>Aphidoidea</taxon>
        <taxon>Aphididae</taxon>
        <taxon>Lachninae</taxon>
        <taxon>Cinara</taxon>
    </lineage>
</organism>
<evidence type="ECO:0000256" key="2">
    <source>
        <dbReference type="ARBA" id="ARBA00022448"/>
    </source>
</evidence>